<evidence type="ECO:0000313" key="3">
    <source>
        <dbReference type="EMBL" id="TQF68229.1"/>
    </source>
</evidence>
<feature type="domain" description="VWFA" evidence="2">
    <location>
        <begin position="397"/>
        <end position="590"/>
    </location>
</feature>
<reference evidence="3 4" key="1">
    <citation type="submission" date="2019-06" db="EMBL/GenBank/DDBJ databases">
        <title>Rhodococcus spaelei sp. nov., isolated from a cave.</title>
        <authorList>
            <person name="Lee S.D."/>
        </authorList>
    </citation>
    <scope>NUCLEOTIDE SEQUENCE [LARGE SCALE GENOMIC DNA]</scope>
    <source>
        <strain evidence="3 4">C9-5</strain>
    </source>
</reference>
<dbReference type="InterPro" id="IPR036465">
    <property type="entry name" value="vWFA_dom_sf"/>
</dbReference>
<dbReference type="SUPFAM" id="SSF53300">
    <property type="entry name" value="vWA-like"/>
    <property type="match status" value="1"/>
</dbReference>
<feature type="transmembrane region" description="Helical" evidence="1">
    <location>
        <begin position="12"/>
        <end position="35"/>
    </location>
</feature>
<name>A0A541B7C1_9NOCA</name>
<protein>
    <submittedName>
        <fullName evidence="3">VWA domain-containing protein</fullName>
    </submittedName>
</protein>
<organism evidence="3 4">
    <name type="scientific">Rhodococcus spelaei</name>
    <dbReference type="NCBI Taxonomy" id="2546320"/>
    <lineage>
        <taxon>Bacteria</taxon>
        <taxon>Bacillati</taxon>
        <taxon>Actinomycetota</taxon>
        <taxon>Actinomycetes</taxon>
        <taxon>Mycobacteriales</taxon>
        <taxon>Nocardiaceae</taxon>
        <taxon>Rhodococcus</taxon>
    </lineage>
</organism>
<accession>A0A541B7C1</accession>
<evidence type="ECO:0000313" key="4">
    <source>
        <dbReference type="Proteomes" id="UP000316256"/>
    </source>
</evidence>
<dbReference type="EMBL" id="VIGH01000006">
    <property type="protein sequence ID" value="TQF68229.1"/>
    <property type="molecule type" value="Genomic_DNA"/>
</dbReference>
<dbReference type="SUPFAM" id="SSF53850">
    <property type="entry name" value="Periplasmic binding protein-like II"/>
    <property type="match status" value="1"/>
</dbReference>
<dbReference type="SMART" id="SM00327">
    <property type="entry name" value="VWA"/>
    <property type="match status" value="1"/>
</dbReference>
<keyword evidence="1" id="KW-0812">Transmembrane</keyword>
<evidence type="ECO:0000256" key="1">
    <source>
        <dbReference type="SAM" id="Phobius"/>
    </source>
</evidence>
<dbReference type="Proteomes" id="UP000316256">
    <property type="component" value="Unassembled WGS sequence"/>
</dbReference>
<comment type="caution">
    <text evidence="3">The sequence shown here is derived from an EMBL/GenBank/DDBJ whole genome shotgun (WGS) entry which is preliminary data.</text>
</comment>
<gene>
    <name evidence="3" type="ORF">FK531_14025</name>
</gene>
<dbReference type="Gene3D" id="3.40.50.410">
    <property type="entry name" value="von Willebrand factor, type A domain"/>
    <property type="match status" value="1"/>
</dbReference>
<dbReference type="Pfam" id="PF13531">
    <property type="entry name" value="SBP_bac_11"/>
    <property type="match status" value="1"/>
</dbReference>
<keyword evidence="1" id="KW-1133">Transmembrane helix</keyword>
<dbReference type="Pfam" id="PF00092">
    <property type="entry name" value="VWA"/>
    <property type="match status" value="1"/>
</dbReference>
<evidence type="ECO:0000259" key="2">
    <source>
        <dbReference type="PROSITE" id="PS50234"/>
    </source>
</evidence>
<dbReference type="AlphaFoldDB" id="A0A541B7C1"/>
<dbReference type="InterPro" id="IPR002035">
    <property type="entry name" value="VWF_A"/>
</dbReference>
<sequence>MGEHRGGQGARGVSKGPIIAVVTVVVLVLAVLGWFQLRDRISDQGTQAAQTCVEGNAVLDVTADPDISAQISDFADRYNKTAPVVRDHCMTVSVTAEPSATTAAALEAGGGAQWAGTGPAPALWIPQSSRSVGVLVDHPGLVDGQPKSVAESPVILAASPLLAQALTITPTGWQDLPRLQSDPNSLPPLGLPGWGGLRLAMPTGAGSDATSLAAEAVAAGVSGAGTGPVTAQQAASAPVTAALSTLSLGSTAIAGGAPTTTADTLKTLAAQPTPATGPLHAVPSTEQQLYAATSAGAALGGVVLTGATPVADHPAAILAAQWVDETRSRAAAQFVDFLRQPEQADTLRGAGFRVDGTGPAGSEAVRFAPITSVLAPAPADVTRALTRVVQNPVAPRNSTVLLDISGSMSDNEGNSTRLRNTASALTAQVGVTPDYSNLGLWVYSKGLDGAKAYKVTVPTGPLAESIDGATRRQALDSTLNGLKPATATSTYASVEAAYAAAVKGFVAGRPNSILLITDGPNDDTSISSRQLLASIKDSAVDGKPVRVDVITIGENSDSATLRQLADQTGGTLVGVPSSDGPELSSAIGKLLA</sequence>
<keyword evidence="1" id="KW-0472">Membrane</keyword>
<keyword evidence="4" id="KW-1185">Reference proteome</keyword>
<dbReference type="OrthoDB" id="5171781at2"/>
<proteinExistence type="predicted"/>
<dbReference type="PROSITE" id="PS50234">
    <property type="entry name" value="VWFA"/>
    <property type="match status" value="1"/>
</dbReference>